<dbReference type="EMBL" id="QRPK01000007">
    <property type="protein sequence ID" value="RHM14498.1"/>
    <property type="molecule type" value="Genomic_DNA"/>
</dbReference>
<comment type="caution">
    <text evidence="8">The sequence shown here is derived from an EMBL/GenBank/DDBJ whole genome shotgun (WGS) entry which is preliminary data.</text>
</comment>
<dbReference type="RefSeq" id="WP_118365302.1">
    <property type="nucleotide sequence ID" value="NZ_QRPK01000007.1"/>
</dbReference>
<organism evidence="8 9">
    <name type="scientific">Amedibacillus dolichus</name>
    <dbReference type="NCBI Taxonomy" id="31971"/>
    <lineage>
        <taxon>Bacteria</taxon>
        <taxon>Bacillati</taxon>
        <taxon>Bacillota</taxon>
        <taxon>Erysipelotrichia</taxon>
        <taxon>Erysipelotrichales</taxon>
        <taxon>Erysipelotrichaceae</taxon>
        <taxon>Amedibacillus</taxon>
    </lineage>
</organism>
<evidence type="ECO:0000313" key="9">
    <source>
        <dbReference type="Proteomes" id="UP000284868"/>
    </source>
</evidence>
<keyword evidence="4" id="KW-0949">S-adenosyl-L-methionine</keyword>
<evidence type="ECO:0000256" key="6">
    <source>
        <dbReference type="SAM" id="Coils"/>
    </source>
</evidence>
<proteinExistence type="predicted"/>
<dbReference type="OrthoDB" id="32195at2"/>
<name>A0A415PP80_9FIRM</name>
<dbReference type="GO" id="GO:0009007">
    <property type="term" value="F:site-specific DNA-methyltransferase (adenine-specific) activity"/>
    <property type="evidence" value="ECO:0007669"/>
    <property type="project" value="UniProtKB-EC"/>
</dbReference>
<comment type="catalytic activity">
    <reaction evidence="5">
        <text>a 2'-deoxyadenosine in DNA + S-adenosyl-L-methionine = an N(6)-methyl-2'-deoxyadenosine in DNA + S-adenosyl-L-homocysteine + H(+)</text>
        <dbReference type="Rhea" id="RHEA:15197"/>
        <dbReference type="Rhea" id="RHEA-COMP:12418"/>
        <dbReference type="Rhea" id="RHEA-COMP:12419"/>
        <dbReference type="ChEBI" id="CHEBI:15378"/>
        <dbReference type="ChEBI" id="CHEBI:57856"/>
        <dbReference type="ChEBI" id="CHEBI:59789"/>
        <dbReference type="ChEBI" id="CHEBI:90615"/>
        <dbReference type="ChEBI" id="CHEBI:90616"/>
        <dbReference type="EC" id="2.1.1.72"/>
    </reaction>
</comment>
<dbReference type="EC" id="2.1.1.72" evidence="1"/>
<dbReference type="InterPro" id="IPR029063">
    <property type="entry name" value="SAM-dependent_MTases_sf"/>
</dbReference>
<dbReference type="Pfam" id="PF07669">
    <property type="entry name" value="Eco57I"/>
    <property type="match status" value="1"/>
</dbReference>
<dbReference type="GO" id="GO:0032259">
    <property type="term" value="P:methylation"/>
    <property type="evidence" value="ECO:0007669"/>
    <property type="project" value="UniProtKB-KW"/>
</dbReference>
<evidence type="ECO:0000256" key="4">
    <source>
        <dbReference type="ARBA" id="ARBA00022691"/>
    </source>
</evidence>
<dbReference type="PANTHER" id="PTHR33841:SF1">
    <property type="entry name" value="DNA METHYLTRANSFERASE A"/>
    <property type="match status" value="1"/>
</dbReference>
<feature type="coiled-coil region" evidence="6">
    <location>
        <begin position="1162"/>
        <end position="1189"/>
    </location>
</feature>
<keyword evidence="9" id="KW-1185">Reference proteome</keyword>
<dbReference type="InterPro" id="IPR050953">
    <property type="entry name" value="N4_N6_ade-DNA_methylase"/>
</dbReference>
<keyword evidence="6" id="KW-0175">Coiled coil</keyword>
<dbReference type="InterPro" id="IPR011639">
    <property type="entry name" value="MethylTrfase_TaqI-like_dom"/>
</dbReference>
<gene>
    <name evidence="8" type="primary">pglX</name>
    <name evidence="8" type="ORF">DWZ83_02395</name>
</gene>
<protein>
    <recommendedName>
        <fullName evidence="1">site-specific DNA-methyltransferase (adenine-specific)</fullName>
        <ecNumber evidence="1">2.1.1.72</ecNumber>
    </recommendedName>
</protein>
<reference evidence="8 9" key="1">
    <citation type="submission" date="2018-08" db="EMBL/GenBank/DDBJ databases">
        <title>A genome reference for cultivated species of the human gut microbiota.</title>
        <authorList>
            <person name="Zou Y."/>
            <person name="Xue W."/>
            <person name="Luo G."/>
        </authorList>
    </citation>
    <scope>NUCLEOTIDE SEQUENCE [LARGE SCALE GENOMIC DNA]</scope>
    <source>
        <strain evidence="8 9">AF35-6BH</strain>
    </source>
</reference>
<dbReference type="Gene3D" id="3.40.50.150">
    <property type="entry name" value="Vaccinia Virus protein VP39"/>
    <property type="match status" value="1"/>
</dbReference>
<dbReference type="GO" id="GO:0006304">
    <property type="term" value="P:DNA modification"/>
    <property type="evidence" value="ECO:0007669"/>
    <property type="project" value="InterPro"/>
</dbReference>
<evidence type="ECO:0000256" key="1">
    <source>
        <dbReference type="ARBA" id="ARBA00011900"/>
    </source>
</evidence>
<evidence type="ECO:0000256" key="3">
    <source>
        <dbReference type="ARBA" id="ARBA00022679"/>
    </source>
</evidence>
<sequence>MNKTAIKNYAIWARKELINRVERKAFEYEVMEDNELNDNLDSIHGRLLTGNEKMQRSELIKEVKEKGFHQVVEGVAYTWFNRFIALRFMEVNNYLPNRIRIFTNENNEFKPQILDEAMHIDLEGLDKKHVYELLEANDRQQLYKELLLAVCNDMGNYLPGMFTRISDYKVLLFPDNLLNSDSILGKMILDIDEDDWCEQVEIIGWMYQYYISEKHEEVIDPLHGKMIKKEDIPAATQLWTTDWVVRYMVDNSLGRYWIERNPKSPLKKKLLYLATSKTNEIPVIYEKVNPQDITFFDPCMGSGHILVYAFDVLMEIYKECGYSERDAALSIVKNNLYGLDIDDRAYQLSYFAVMMKARNYNRKALTSGIVNHLASIQESNLISQFTYEGIAGDKDLNQLGEYLVHIFKDAKEIGSLTIVKEADYKSFDEYLNKLKNAYMENIFASHWQLNTLPLMEELSKQAQILSKKYTVCATNPPYMNRFEISLKNFINENYKDYSSDLFSVFMYRNFNFCIESGYSAFMTPNVWMFIKSYEKLRKFILNYKNITTLVQMAKGAFFKEATVDICAFIIKNKKSNDAGLYFRLEDFKGDMEVQKQKVLEAQTNKECGYFYESNSSNFSKIPGSPIAYWVGFKLFEVFENGILLGEVADSKQGIATANNNRFLRGWFEVSLENIKFDAKSKEEAKESNKKWFPYNKGGGFRKWYGNNDYVINWENDGYEVKHFYGKNGKQRSAIRNPQYFFKESFTWSDITSNASTFRYKSYGFLFDVSGMSVFSSEKIFYLLGLCNTKVVYTILKIIAPTIHCQCGDVANIPIFYDKDRQVYIENLVRKNIDLSKSDWDSFETSWDFIKHPLIEYAAFTPQDIQKEQNNGFNPLNTLEDAYKHWERACNERFNQLKANEEELNRIFIDIYGLNDELDPYVEDKDVTVRKADLGRDIRSFISYAVGCMFGRYSLDVEGLIYAGGNFDDKYCRWISQFGDEINNKIDEHGVLKDGGWTGFTLCEYDGIRKDNQWKKATFSPGTDNIIPICDDVYFDDDIVGRFVRFVETVYGKDSLEENLTFIADALGGKGTTSRAVIRNYFLNEFYKDHCKIYQKRPIYWLFDSGKKNGFKALIYMHRYQPDLIARMRTQYVFEQQARYRNQIELITKQLDDEISSSERIRLNKKLKTLKEQDEELRKYEEVVHHYADQMIEIDLDDGVKVNYEKFKDLLAKIK</sequence>
<dbReference type="SUPFAM" id="SSF53335">
    <property type="entry name" value="S-adenosyl-L-methionine-dependent methyltransferases"/>
    <property type="match status" value="1"/>
</dbReference>
<accession>A0A415PP80</accession>
<evidence type="ECO:0000256" key="5">
    <source>
        <dbReference type="ARBA" id="ARBA00047942"/>
    </source>
</evidence>
<keyword evidence="3 8" id="KW-0808">Transferase</keyword>
<dbReference type="InterPro" id="IPR047939">
    <property type="entry name" value="BREX_1_PglX"/>
</dbReference>
<dbReference type="NCBIfam" id="NF033452">
    <property type="entry name" value="BREX_1_MTaseX"/>
    <property type="match status" value="1"/>
</dbReference>
<dbReference type="Proteomes" id="UP000284868">
    <property type="component" value="Unassembled WGS sequence"/>
</dbReference>
<dbReference type="AlphaFoldDB" id="A0A415PP80"/>
<feature type="domain" description="Type II methyltransferase M.TaqI-like" evidence="7">
    <location>
        <begin position="334"/>
        <end position="554"/>
    </location>
</feature>
<keyword evidence="2 8" id="KW-0489">Methyltransferase</keyword>
<evidence type="ECO:0000256" key="2">
    <source>
        <dbReference type="ARBA" id="ARBA00022603"/>
    </source>
</evidence>
<evidence type="ECO:0000259" key="7">
    <source>
        <dbReference type="Pfam" id="PF07669"/>
    </source>
</evidence>
<evidence type="ECO:0000313" key="8">
    <source>
        <dbReference type="EMBL" id="RHM14498.1"/>
    </source>
</evidence>
<dbReference type="PANTHER" id="PTHR33841">
    <property type="entry name" value="DNA METHYLTRANSFERASE YEEA-RELATED"/>
    <property type="match status" value="1"/>
</dbReference>